<evidence type="ECO:0000256" key="1">
    <source>
        <dbReference type="SAM" id="MobiDB-lite"/>
    </source>
</evidence>
<name>A0A481ZDA0_9VIRU</name>
<gene>
    <name evidence="2" type="ORF">LCPAC403_04260</name>
</gene>
<feature type="region of interest" description="Disordered" evidence="1">
    <location>
        <begin position="1"/>
        <end position="23"/>
    </location>
</feature>
<sequence length="23" mass="2750">MIENIKLDTEKEEQDATKLEEQD</sequence>
<reference evidence="2" key="1">
    <citation type="journal article" date="2019" name="MBio">
        <title>Virus Genomes from Deep Sea Sediments Expand the Ocean Megavirome and Support Independent Origins of Viral Gigantism.</title>
        <authorList>
            <person name="Backstrom D."/>
            <person name="Yutin N."/>
            <person name="Jorgensen S.L."/>
            <person name="Dharamshi J."/>
            <person name="Homa F."/>
            <person name="Zaremba-Niedwiedzka K."/>
            <person name="Spang A."/>
            <person name="Wolf Y.I."/>
            <person name="Koonin E.V."/>
            <person name="Ettema T.J."/>
        </authorList>
    </citation>
    <scope>NUCLEOTIDE SEQUENCE</scope>
</reference>
<dbReference type="EMBL" id="MK500593">
    <property type="protein sequence ID" value="QBK93292.1"/>
    <property type="molecule type" value="Genomic_DNA"/>
</dbReference>
<proteinExistence type="predicted"/>
<protein>
    <submittedName>
        <fullName evidence="2">Uncharacterized protein</fullName>
    </submittedName>
</protein>
<accession>A0A481ZDA0</accession>
<organism evidence="2">
    <name type="scientific">Pithovirus LCPAC403</name>
    <dbReference type="NCBI Taxonomy" id="2506596"/>
    <lineage>
        <taxon>Viruses</taxon>
        <taxon>Pithoviruses</taxon>
    </lineage>
</organism>
<evidence type="ECO:0000313" key="2">
    <source>
        <dbReference type="EMBL" id="QBK93292.1"/>
    </source>
</evidence>